<reference evidence="3" key="1">
    <citation type="journal article" date="2019" name="Int. J. Syst. Evol. Microbiol.">
        <title>The Global Catalogue of Microorganisms (GCM) 10K type strain sequencing project: providing services to taxonomists for standard genome sequencing and annotation.</title>
        <authorList>
            <consortium name="The Broad Institute Genomics Platform"/>
            <consortium name="The Broad Institute Genome Sequencing Center for Infectious Disease"/>
            <person name="Wu L."/>
            <person name="Ma J."/>
        </authorList>
    </citation>
    <scope>NUCLEOTIDE SEQUENCE [LARGE SCALE GENOMIC DNA]</scope>
    <source>
        <strain evidence="3">JCM 17111</strain>
    </source>
</reference>
<evidence type="ECO:0000313" key="2">
    <source>
        <dbReference type="EMBL" id="GAA3553859.1"/>
    </source>
</evidence>
<keyword evidence="1" id="KW-0472">Membrane</keyword>
<keyword evidence="3" id="KW-1185">Reference proteome</keyword>
<proteinExistence type="predicted"/>
<keyword evidence="1" id="KW-1133">Transmembrane helix</keyword>
<protein>
    <recommendedName>
        <fullName evidence="4">DUF2927 domain-containing protein</fullName>
    </recommendedName>
</protein>
<feature type="transmembrane region" description="Helical" evidence="1">
    <location>
        <begin position="6"/>
        <end position="24"/>
    </location>
</feature>
<organism evidence="2 3">
    <name type="scientific">Snuella lapsa</name>
    <dbReference type="NCBI Taxonomy" id="870481"/>
    <lineage>
        <taxon>Bacteria</taxon>
        <taxon>Pseudomonadati</taxon>
        <taxon>Bacteroidota</taxon>
        <taxon>Flavobacteriia</taxon>
        <taxon>Flavobacteriales</taxon>
        <taxon>Flavobacteriaceae</taxon>
        <taxon>Snuella</taxon>
    </lineage>
</organism>
<comment type="caution">
    <text evidence="2">The sequence shown here is derived from an EMBL/GenBank/DDBJ whole genome shotgun (WGS) entry which is preliminary data.</text>
</comment>
<dbReference type="Pfam" id="PF11150">
    <property type="entry name" value="DUF2927"/>
    <property type="match status" value="1"/>
</dbReference>
<dbReference type="InterPro" id="IPR021323">
    <property type="entry name" value="DUF2927"/>
</dbReference>
<name>A0ABP6WPZ2_9FLAO</name>
<evidence type="ECO:0008006" key="4">
    <source>
        <dbReference type="Google" id="ProtNLM"/>
    </source>
</evidence>
<evidence type="ECO:0000313" key="3">
    <source>
        <dbReference type="Proteomes" id="UP001500954"/>
    </source>
</evidence>
<gene>
    <name evidence="2" type="ORF">GCM10022395_01740</name>
</gene>
<accession>A0ABP6WPZ2</accession>
<dbReference type="EMBL" id="BAABCY010000007">
    <property type="protein sequence ID" value="GAA3553859.1"/>
    <property type="molecule type" value="Genomic_DNA"/>
</dbReference>
<dbReference type="Proteomes" id="UP001500954">
    <property type="component" value="Unassembled WGS sequence"/>
</dbReference>
<evidence type="ECO:0000256" key="1">
    <source>
        <dbReference type="SAM" id="Phobius"/>
    </source>
</evidence>
<dbReference type="RefSeq" id="WP_345003820.1">
    <property type="nucleotide sequence ID" value="NZ_BAABCY010000007.1"/>
</dbReference>
<sequence>MHNKKTIVSLIISIAFLLGSFLYLRKREINYTPTAYEKELISYFKEIALHSEYDDNPNKVIKWAEPMALYIVKEEEFKPQMSFVKKTINEINLLATDGFKIVLTDNPLKSNCILYLCKKNKVAELDQYFYEMLNDGIDYDISGLAYSEFATNTNIIDKSLIFINSEYSLSVQESTILEEITQSLGLAFDSKVYPNSIFYKDKSKQKNRVREYLQLDKDVIRLLYHPKMKPALDSFEVNRVIKRILKSEKD</sequence>
<keyword evidence="1" id="KW-0812">Transmembrane</keyword>